<comment type="caution">
    <text evidence="3">The sequence shown here is derived from an EMBL/GenBank/DDBJ whole genome shotgun (WGS) entry which is preliminary data.</text>
</comment>
<evidence type="ECO:0000256" key="1">
    <source>
        <dbReference type="SAM" id="Coils"/>
    </source>
</evidence>
<dbReference type="EMBL" id="NFZW01000001">
    <property type="protein sequence ID" value="RFA39269.1"/>
    <property type="molecule type" value="Genomic_DNA"/>
</dbReference>
<dbReference type="Proteomes" id="UP000256763">
    <property type="component" value="Unassembled WGS sequence"/>
</dbReference>
<sequence length="100" mass="11404">MSRHYDKAMAKLTSKEKEAILERGLRRALEDGLRQLSEAEENPAPDLHQQLTGCRDPRDALSQVLSDACRLRHVEAEKQALQQRLQMLEARLDGERRAVG</sequence>
<evidence type="ECO:0000256" key="2">
    <source>
        <dbReference type="SAM" id="MobiDB-lite"/>
    </source>
</evidence>
<feature type="coiled-coil region" evidence="1">
    <location>
        <begin position="71"/>
        <end position="98"/>
    </location>
</feature>
<reference evidence="4" key="1">
    <citation type="submission" date="2017-05" db="EMBL/GenBank/DDBJ databases">
        <authorList>
            <person name="Sharma S."/>
            <person name="Sidhu C."/>
            <person name="Pinnaka A.K."/>
        </authorList>
    </citation>
    <scope>NUCLEOTIDE SEQUENCE [LARGE SCALE GENOMIC DNA]</scope>
    <source>
        <strain evidence="4">AK93</strain>
    </source>
</reference>
<dbReference type="RefSeq" id="WP_116300777.1">
    <property type="nucleotide sequence ID" value="NZ_NFZV01000001.1"/>
</dbReference>
<evidence type="ECO:0000313" key="4">
    <source>
        <dbReference type="Proteomes" id="UP000256763"/>
    </source>
</evidence>
<gene>
    <name evidence="3" type="ORF">CAL65_00095</name>
</gene>
<dbReference type="AlphaFoldDB" id="A0A3E0X0U6"/>
<evidence type="ECO:0000313" key="3">
    <source>
        <dbReference type="EMBL" id="RFA39269.1"/>
    </source>
</evidence>
<name>A0A3E0X0U6_9GAMM</name>
<proteinExistence type="predicted"/>
<protein>
    <submittedName>
        <fullName evidence="3">Uncharacterized protein</fullName>
    </submittedName>
</protein>
<feature type="region of interest" description="Disordered" evidence="2">
    <location>
        <begin position="34"/>
        <end position="53"/>
    </location>
</feature>
<organism evidence="3 4">
    <name type="scientific">Alkalilimnicola ehrlichii</name>
    <dbReference type="NCBI Taxonomy" id="351052"/>
    <lineage>
        <taxon>Bacteria</taxon>
        <taxon>Pseudomonadati</taxon>
        <taxon>Pseudomonadota</taxon>
        <taxon>Gammaproteobacteria</taxon>
        <taxon>Chromatiales</taxon>
        <taxon>Ectothiorhodospiraceae</taxon>
        <taxon>Alkalilimnicola</taxon>
    </lineage>
</organism>
<keyword evidence="4" id="KW-1185">Reference proteome</keyword>
<keyword evidence="1" id="KW-0175">Coiled coil</keyword>
<accession>A0A3E0X0U6</accession>